<name>A0AAV7P5R0_PLEWA</name>
<keyword evidence="2" id="KW-1185">Reference proteome</keyword>
<sequence length="127" mass="13808">MRAGTAVKILENGTVQVRDPGKSPTSKVFSFVYIEPALCTALPLAVTLLASRPCQSPHATPSHVSTLSSQHQAMTQPAVHCEKSQQHENRAKEAWCGYGSPPCSALHWEEARLTKRQNGCSSPSFYT</sequence>
<protein>
    <submittedName>
        <fullName evidence="1">Uncharacterized protein</fullName>
    </submittedName>
</protein>
<gene>
    <name evidence="1" type="ORF">NDU88_001132</name>
</gene>
<dbReference type="EMBL" id="JANPWB010000011">
    <property type="protein sequence ID" value="KAJ1122647.1"/>
    <property type="molecule type" value="Genomic_DNA"/>
</dbReference>
<organism evidence="1 2">
    <name type="scientific">Pleurodeles waltl</name>
    <name type="common">Iberian ribbed newt</name>
    <dbReference type="NCBI Taxonomy" id="8319"/>
    <lineage>
        <taxon>Eukaryota</taxon>
        <taxon>Metazoa</taxon>
        <taxon>Chordata</taxon>
        <taxon>Craniata</taxon>
        <taxon>Vertebrata</taxon>
        <taxon>Euteleostomi</taxon>
        <taxon>Amphibia</taxon>
        <taxon>Batrachia</taxon>
        <taxon>Caudata</taxon>
        <taxon>Salamandroidea</taxon>
        <taxon>Salamandridae</taxon>
        <taxon>Pleurodelinae</taxon>
        <taxon>Pleurodeles</taxon>
    </lineage>
</organism>
<evidence type="ECO:0000313" key="2">
    <source>
        <dbReference type="Proteomes" id="UP001066276"/>
    </source>
</evidence>
<comment type="caution">
    <text evidence="1">The sequence shown here is derived from an EMBL/GenBank/DDBJ whole genome shotgun (WGS) entry which is preliminary data.</text>
</comment>
<evidence type="ECO:0000313" key="1">
    <source>
        <dbReference type="EMBL" id="KAJ1122647.1"/>
    </source>
</evidence>
<reference evidence="1" key="1">
    <citation type="journal article" date="2022" name="bioRxiv">
        <title>Sequencing and chromosome-scale assembly of the giantPleurodeles waltlgenome.</title>
        <authorList>
            <person name="Brown T."/>
            <person name="Elewa A."/>
            <person name="Iarovenko S."/>
            <person name="Subramanian E."/>
            <person name="Araus A.J."/>
            <person name="Petzold A."/>
            <person name="Susuki M."/>
            <person name="Suzuki K.-i.T."/>
            <person name="Hayashi T."/>
            <person name="Toyoda A."/>
            <person name="Oliveira C."/>
            <person name="Osipova E."/>
            <person name="Leigh N.D."/>
            <person name="Simon A."/>
            <person name="Yun M.H."/>
        </authorList>
    </citation>
    <scope>NUCLEOTIDE SEQUENCE</scope>
    <source>
        <strain evidence="1">20211129_DDA</strain>
        <tissue evidence="1">Liver</tissue>
    </source>
</reference>
<dbReference type="Proteomes" id="UP001066276">
    <property type="component" value="Chromosome 7"/>
</dbReference>
<proteinExistence type="predicted"/>
<dbReference type="AlphaFoldDB" id="A0AAV7P5R0"/>
<accession>A0AAV7P5R0</accession>